<feature type="transmembrane region" description="Helical" evidence="1">
    <location>
        <begin position="89"/>
        <end position="109"/>
    </location>
</feature>
<evidence type="ECO:0008006" key="4">
    <source>
        <dbReference type="Google" id="ProtNLM"/>
    </source>
</evidence>
<gene>
    <name evidence="2" type="ORF">COT04_01195</name>
</gene>
<protein>
    <recommendedName>
        <fullName evidence="4">Rod shape-determining protein MreD</fullName>
    </recommendedName>
</protein>
<dbReference type="AlphaFoldDB" id="A0A2M6YQ42"/>
<feature type="transmembrane region" description="Helical" evidence="1">
    <location>
        <begin position="7"/>
        <end position="35"/>
    </location>
</feature>
<feature type="transmembrane region" description="Helical" evidence="1">
    <location>
        <begin position="55"/>
        <end position="77"/>
    </location>
</feature>
<feature type="transmembrane region" description="Helical" evidence="1">
    <location>
        <begin position="115"/>
        <end position="133"/>
    </location>
</feature>
<dbReference type="Proteomes" id="UP000229559">
    <property type="component" value="Unassembled WGS sequence"/>
</dbReference>
<proteinExistence type="predicted"/>
<sequence>MKTYLILMPIFILVVLQSSILPLNLLLALILIRTALKPDRQSFYLAFWSGLLLDLAQGTPLGLSSLIFLLASLFLFLYSKKFEASYAPFLAVFVFLISLLYYQTVFGYLGWQKSLILSILTFLFSFLWQKFLVRSFR</sequence>
<name>A0A2M6YQ42_9BACT</name>
<reference evidence="3" key="1">
    <citation type="submission" date="2017-09" db="EMBL/GenBank/DDBJ databases">
        <title>Depth-based differentiation of microbial function through sediment-hosted aquifers and enrichment of novel symbionts in the deep terrestrial subsurface.</title>
        <authorList>
            <person name="Probst A.J."/>
            <person name="Ladd B."/>
            <person name="Jarett J.K."/>
            <person name="Geller-Mcgrath D.E."/>
            <person name="Sieber C.M.K."/>
            <person name="Emerson J.B."/>
            <person name="Anantharaman K."/>
            <person name="Thomas B.C."/>
            <person name="Malmstrom R."/>
            <person name="Stieglmeier M."/>
            <person name="Klingl A."/>
            <person name="Woyke T."/>
            <person name="Ryan C.M."/>
            <person name="Banfield J.F."/>
        </authorList>
    </citation>
    <scope>NUCLEOTIDE SEQUENCE [LARGE SCALE GENOMIC DNA]</scope>
</reference>
<organism evidence="2 3">
    <name type="scientific">Candidatus Shapirobacteria bacterium CG07_land_8_20_14_0_80_39_12</name>
    <dbReference type="NCBI Taxonomy" id="1974480"/>
    <lineage>
        <taxon>Bacteria</taxon>
        <taxon>Candidatus Shapironibacteriota</taxon>
    </lineage>
</organism>
<evidence type="ECO:0000313" key="2">
    <source>
        <dbReference type="EMBL" id="PIU33233.1"/>
    </source>
</evidence>
<comment type="caution">
    <text evidence="2">The sequence shown here is derived from an EMBL/GenBank/DDBJ whole genome shotgun (WGS) entry which is preliminary data.</text>
</comment>
<evidence type="ECO:0000313" key="3">
    <source>
        <dbReference type="Proteomes" id="UP000229559"/>
    </source>
</evidence>
<keyword evidence="1" id="KW-1133">Transmembrane helix</keyword>
<keyword evidence="1" id="KW-0812">Transmembrane</keyword>
<keyword evidence="1" id="KW-0472">Membrane</keyword>
<accession>A0A2M6YQ42</accession>
<evidence type="ECO:0000256" key="1">
    <source>
        <dbReference type="SAM" id="Phobius"/>
    </source>
</evidence>
<dbReference type="EMBL" id="PEXA01000037">
    <property type="protein sequence ID" value="PIU33233.1"/>
    <property type="molecule type" value="Genomic_DNA"/>
</dbReference>